<dbReference type="InterPro" id="IPR036705">
    <property type="entry name" value="Ribosyl_crysJ1_sf"/>
</dbReference>
<name>A0A1H3AS53_9PSEU</name>
<evidence type="ECO:0000313" key="5">
    <source>
        <dbReference type="Proteomes" id="UP000199515"/>
    </source>
</evidence>
<comment type="similarity">
    <text evidence="1">Belongs to the ADP-ribosylglycohydrolase family.</text>
</comment>
<dbReference type="EMBL" id="FNON01000002">
    <property type="protein sequence ID" value="SDX31964.1"/>
    <property type="molecule type" value="Genomic_DNA"/>
</dbReference>
<feature type="binding site" evidence="3">
    <location>
        <position position="389"/>
    </location>
    <ligand>
        <name>Mg(2+)</name>
        <dbReference type="ChEBI" id="CHEBI:18420"/>
        <label>1</label>
    </ligand>
</feature>
<keyword evidence="5" id="KW-1185">Reference proteome</keyword>
<keyword evidence="2 4" id="KW-0378">Hydrolase</keyword>
<evidence type="ECO:0000256" key="2">
    <source>
        <dbReference type="ARBA" id="ARBA00022801"/>
    </source>
</evidence>
<dbReference type="GO" id="GO:0046872">
    <property type="term" value="F:metal ion binding"/>
    <property type="evidence" value="ECO:0007669"/>
    <property type="project" value="UniProtKB-KW"/>
</dbReference>
<protein>
    <submittedName>
        <fullName evidence="4">ADP-ribosylglycohydrolase</fullName>
    </submittedName>
</protein>
<dbReference type="STRING" id="589385.SAMN05421504_1021020"/>
<dbReference type="AlphaFoldDB" id="A0A1H3AS53"/>
<dbReference type="PANTHER" id="PTHR16222:SF24">
    <property type="entry name" value="ADP-RIBOSYLHYDROLASE ARH3"/>
    <property type="match status" value="1"/>
</dbReference>
<evidence type="ECO:0000256" key="1">
    <source>
        <dbReference type="ARBA" id="ARBA00010702"/>
    </source>
</evidence>
<gene>
    <name evidence="4" type="ORF">SAMN05421504_1021020</name>
</gene>
<dbReference type="InterPro" id="IPR050792">
    <property type="entry name" value="ADP-ribosylglycohydrolase"/>
</dbReference>
<feature type="binding site" evidence="3">
    <location>
        <position position="146"/>
    </location>
    <ligand>
        <name>Mg(2+)</name>
        <dbReference type="ChEBI" id="CHEBI:18420"/>
        <label>1</label>
    </ligand>
</feature>
<proteinExistence type="inferred from homology"/>
<keyword evidence="3" id="KW-0479">Metal-binding</keyword>
<evidence type="ECO:0000313" key="4">
    <source>
        <dbReference type="EMBL" id="SDX31964.1"/>
    </source>
</evidence>
<dbReference type="GO" id="GO:0016787">
    <property type="term" value="F:hydrolase activity"/>
    <property type="evidence" value="ECO:0007669"/>
    <property type="project" value="UniProtKB-KW"/>
</dbReference>
<dbReference type="Proteomes" id="UP000199515">
    <property type="component" value="Unassembled WGS sequence"/>
</dbReference>
<feature type="binding site" evidence="3">
    <location>
        <position position="386"/>
    </location>
    <ligand>
        <name>Mg(2+)</name>
        <dbReference type="ChEBI" id="CHEBI:18420"/>
        <label>1</label>
    </ligand>
</feature>
<feature type="binding site" evidence="3">
    <location>
        <position position="388"/>
    </location>
    <ligand>
        <name>Mg(2+)</name>
        <dbReference type="ChEBI" id="CHEBI:18420"/>
        <label>1</label>
    </ligand>
</feature>
<reference evidence="4 5" key="1">
    <citation type="submission" date="2016-10" db="EMBL/GenBank/DDBJ databases">
        <authorList>
            <person name="de Groot N.N."/>
        </authorList>
    </citation>
    <scope>NUCLEOTIDE SEQUENCE [LARGE SCALE GENOMIC DNA]</scope>
    <source>
        <strain evidence="4 5">CPCC 202699</strain>
    </source>
</reference>
<organism evidence="4 5">
    <name type="scientific">Amycolatopsis xylanica</name>
    <dbReference type="NCBI Taxonomy" id="589385"/>
    <lineage>
        <taxon>Bacteria</taxon>
        <taxon>Bacillati</taxon>
        <taxon>Actinomycetota</taxon>
        <taxon>Actinomycetes</taxon>
        <taxon>Pseudonocardiales</taxon>
        <taxon>Pseudonocardiaceae</taxon>
        <taxon>Amycolatopsis</taxon>
    </lineage>
</organism>
<evidence type="ECO:0000256" key="3">
    <source>
        <dbReference type="PIRSR" id="PIRSR605502-1"/>
    </source>
</evidence>
<dbReference type="Gene3D" id="1.10.4080.10">
    <property type="entry name" value="ADP-ribosylation/Crystallin J1"/>
    <property type="match status" value="1"/>
</dbReference>
<dbReference type="OrthoDB" id="4871367at2"/>
<dbReference type="Pfam" id="PF03747">
    <property type="entry name" value="ADP_ribosyl_GH"/>
    <property type="match status" value="1"/>
</dbReference>
<keyword evidence="3" id="KW-0460">Magnesium</keyword>
<sequence>MAGDHWISENDLATLTRLLEGQRVVDGRAEPLNPPVSVHRLELFIGIDEDGKRFLTRNPAKPVDSKVLAPSVGSASTTVRAPVAVTPSAEIAAHRLRGSLLAGAVGDALGAPIESDSIDRIRERTGPHGLTDFIRAYEGLGTITDDTQMTLATADAIIRAHAGLRRGAQVDTHYELQLGYQRWLHTQGVPWYRARGPYEHSESPDGWLMTNRELFHRRAPGSTCFFALKGFAQTGEMATFTRTINNSKGCGGVMRAAPIALWSDDPAAVFALAAASGALTHSHPSGYLSAGAFAVIIQQLLREVPLLAAVDVAKAQLATWNGHEEQTVALDQAIRLAQQGPPTPEKVATLGGGNVGETALAIGVYATLATSTLDEALLVAVNHSGDSDSTGSVAGNLAGAIHGEQAIRASWLDRLELRDVIAQVADDLRAEFGPNPPGGEWFRRYPAAAS</sequence>
<comment type="cofactor">
    <cofactor evidence="3">
        <name>Mg(2+)</name>
        <dbReference type="ChEBI" id="CHEBI:18420"/>
    </cofactor>
    <text evidence="3">Binds 2 magnesium ions per subunit.</text>
</comment>
<feature type="binding site" evidence="3">
    <location>
        <position position="144"/>
    </location>
    <ligand>
        <name>Mg(2+)</name>
        <dbReference type="ChEBI" id="CHEBI:18420"/>
        <label>1</label>
    </ligand>
</feature>
<dbReference type="RefSeq" id="WP_091288835.1">
    <property type="nucleotide sequence ID" value="NZ_FNON01000002.1"/>
</dbReference>
<accession>A0A1H3AS53</accession>
<feature type="binding site" evidence="3">
    <location>
        <position position="145"/>
    </location>
    <ligand>
        <name>Mg(2+)</name>
        <dbReference type="ChEBI" id="CHEBI:18420"/>
        <label>1</label>
    </ligand>
</feature>
<dbReference type="SUPFAM" id="SSF101478">
    <property type="entry name" value="ADP-ribosylglycohydrolase"/>
    <property type="match status" value="1"/>
</dbReference>
<dbReference type="InterPro" id="IPR005502">
    <property type="entry name" value="Ribosyl_crysJ1"/>
</dbReference>
<dbReference type="PANTHER" id="PTHR16222">
    <property type="entry name" value="ADP-RIBOSYLGLYCOHYDROLASE"/>
    <property type="match status" value="1"/>
</dbReference>